<evidence type="ECO:0000313" key="1">
    <source>
        <dbReference type="EMBL" id="MFC0515137.1"/>
    </source>
</evidence>
<sequence length="235" mass="25583">MSDSTKGLVKGSIGDEWKKYFAECLQSEIDSKASYVSMANTDGPGVLIDTKLGLSRKNIKNVVPANVYQSLIDVAGNTPECSIKEDDYRLIGGFFKVILFNLLKINAGAESTKLDTIVFNVTSYKKISLKGDVLDSLYNARESNAALKSFFDDFSKKKVSLIIKGYVISGFSADIKFKKLDTVGLTAAMDSGLVKNTSAGLGFKFKKGKNNHITASSAGDFIPLVQYARLKDIKD</sequence>
<keyword evidence="2" id="KW-1185">Reference proteome</keyword>
<comment type="caution">
    <text evidence="1">The sequence shown here is derived from an EMBL/GenBank/DDBJ whole genome shotgun (WGS) entry which is preliminary data.</text>
</comment>
<name>A0ABV6L6S1_9SPHI</name>
<proteinExistence type="predicted"/>
<accession>A0ABV6L6S1</accession>
<reference evidence="1 2" key="1">
    <citation type="submission" date="2024-09" db="EMBL/GenBank/DDBJ databases">
        <authorList>
            <person name="Sun Q."/>
            <person name="Mori K."/>
        </authorList>
    </citation>
    <scope>NUCLEOTIDE SEQUENCE [LARGE SCALE GENOMIC DNA]</scope>
    <source>
        <strain evidence="1 2">NCAIM B.02415</strain>
    </source>
</reference>
<gene>
    <name evidence="1" type="ORF">ACFFGT_13040</name>
</gene>
<dbReference type="Proteomes" id="UP001589828">
    <property type="component" value="Unassembled WGS sequence"/>
</dbReference>
<dbReference type="EMBL" id="JBHLTS010000022">
    <property type="protein sequence ID" value="MFC0515137.1"/>
    <property type="molecule type" value="Genomic_DNA"/>
</dbReference>
<dbReference type="RefSeq" id="WP_377022976.1">
    <property type="nucleotide sequence ID" value="NZ_JBHLTS010000022.1"/>
</dbReference>
<organism evidence="1 2">
    <name type="scientific">Mucilaginibacter angelicae</name>
    <dbReference type="NCBI Taxonomy" id="869718"/>
    <lineage>
        <taxon>Bacteria</taxon>
        <taxon>Pseudomonadati</taxon>
        <taxon>Bacteroidota</taxon>
        <taxon>Sphingobacteriia</taxon>
        <taxon>Sphingobacteriales</taxon>
        <taxon>Sphingobacteriaceae</taxon>
        <taxon>Mucilaginibacter</taxon>
    </lineage>
</organism>
<evidence type="ECO:0000313" key="2">
    <source>
        <dbReference type="Proteomes" id="UP001589828"/>
    </source>
</evidence>
<protein>
    <submittedName>
        <fullName evidence="1">Uncharacterized protein</fullName>
    </submittedName>
</protein>